<keyword evidence="5 6" id="KW-0472">Membrane</keyword>
<dbReference type="SUPFAM" id="SSF56281">
    <property type="entry name" value="Metallo-hydrolase/oxidoreductase"/>
    <property type="match status" value="1"/>
</dbReference>
<name>A0A931MV25_9BACI</name>
<dbReference type="SMART" id="SM00849">
    <property type="entry name" value="Lactamase_B"/>
    <property type="match status" value="1"/>
</dbReference>
<dbReference type="Pfam" id="PF13567">
    <property type="entry name" value="DUF4131"/>
    <property type="match status" value="1"/>
</dbReference>
<feature type="transmembrane region" description="Helical" evidence="6">
    <location>
        <begin position="280"/>
        <end position="298"/>
    </location>
</feature>
<feature type="transmembrane region" description="Helical" evidence="6">
    <location>
        <begin position="429"/>
        <end position="449"/>
    </location>
</feature>
<dbReference type="Pfam" id="PF00753">
    <property type="entry name" value="Lactamase_B"/>
    <property type="match status" value="1"/>
</dbReference>
<dbReference type="InterPro" id="IPR052159">
    <property type="entry name" value="Competence_DNA_uptake"/>
</dbReference>
<reference evidence="8 9" key="1">
    <citation type="journal article" date="2005" name="Int. J. Syst. Evol. Microbiol.">
        <title>Halobacillus yeomjeoni sp. nov., isolated from a marine solar saltern in Korea.</title>
        <authorList>
            <person name="Yoon J.H."/>
            <person name="Kang S.J."/>
            <person name="Lee C.H."/>
            <person name="Oh H.W."/>
            <person name="Oh T.K."/>
        </authorList>
    </citation>
    <scope>NUCLEOTIDE SEQUENCE [LARGE SCALE GENOMIC DNA]</scope>
    <source>
        <strain evidence="8 9">KCTC 3957</strain>
    </source>
</reference>
<feature type="transmembrane region" description="Helical" evidence="6">
    <location>
        <begin position="216"/>
        <end position="249"/>
    </location>
</feature>
<dbReference type="InterPro" id="IPR001279">
    <property type="entry name" value="Metallo-B-lactamas"/>
</dbReference>
<evidence type="ECO:0000256" key="1">
    <source>
        <dbReference type="ARBA" id="ARBA00004651"/>
    </source>
</evidence>
<feature type="transmembrane region" description="Helical" evidence="6">
    <location>
        <begin position="395"/>
        <end position="417"/>
    </location>
</feature>
<dbReference type="InterPro" id="IPR004797">
    <property type="entry name" value="Competence_ComEC/Rec2"/>
</dbReference>
<dbReference type="GO" id="GO:0005886">
    <property type="term" value="C:plasma membrane"/>
    <property type="evidence" value="ECO:0007669"/>
    <property type="project" value="UniProtKB-SubCell"/>
</dbReference>
<evidence type="ECO:0000259" key="7">
    <source>
        <dbReference type="SMART" id="SM00849"/>
    </source>
</evidence>
<dbReference type="EMBL" id="JADZSC010000001">
    <property type="protein sequence ID" value="MBH0229936.1"/>
    <property type="molecule type" value="Genomic_DNA"/>
</dbReference>
<feature type="transmembrane region" description="Helical" evidence="6">
    <location>
        <begin position="329"/>
        <end position="346"/>
    </location>
</feature>
<protein>
    <submittedName>
        <fullName evidence="8">DNA internalization-related competence protein ComEC/Rec2</fullName>
    </submittedName>
</protein>
<dbReference type="InterPro" id="IPR004477">
    <property type="entry name" value="ComEC_N"/>
</dbReference>
<evidence type="ECO:0000256" key="5">
    <source>
        <dbReference type="ARBA" id="ARBA00023136"/>
    </source>
</evidence>
<dbReference type="PANTHER" id="PTHR30619">
    <property type="entry name" value="DNA INTERNALIZATION/COMPETENCE PROTEIN COMEC/REC2"/>
    <property type="match status" value="1"/>
</dbReference>
<evidence type="ECO:0000313" key="9">
    <source>
        <dbReference type="Proteomes" id="UP000614490"/>
    </source>
</evidence>
<dbReference type="Gene3D" id="3.60.15.10">
    <property type="entry name" value="Ribonuclease Z/Hydroxyacylglutathione hydrolase-like"/>
    <property type="match status" value="1"/>
</dbReference>
<dbReference type="NCBIfam" id="TIGR00361">
    <property type="entry name" value="ComEC_Rec2"/>
    <property type="match status" value="1"/>
</dbReference>
<feature type="transmembrane region" description="Helical" evidence="6">
    <location>
        <begin position="256"/>
        <end position="274"/>
    </location>
</feature>
<keyword evidence="4 6" id="KW-1133">Transmembrane helix</keyword>
<evidence type="ECO:0000313" key="8">
    <source>
        <dbReference type="EMBL" id="MBH0229936.1"/>
    </source>
</evidence>
<sequence length="706" mass="80356">MIFIISSFLFGYVHLSPPSLQSVSEDSLIPPSPVRIISTLKKTPMSVHMVVEDLNTKEKMNVTFFKKSSEDHVPVTWKHGAICQWEGEKERFQNARNPGEFNFKTYMNNRGVFYQLRLKNERSLECQGSSIFSHAYDFREKLMQQTQAHVDQAAFAWMAALIFGETEWLDEETLHWFREFNLSHLLAISGLHVGLMVSVIYLFIYRSGLGTKEQAMTVLLVIIPLFCFLAGAAPPVIRASIMVFGFILLKRLRLTISSIDLLSIIAFGLLFYSPTLFTHIGFQFSFIVTFSLLLSLPILKNQKNFWLQSALISAISQLSILPIQLHHFFQFNPASLIANLIMVPYFSFFYMPVLLFTFSLSLFVPSFTMVLSGYLNDLHEGVLEFWQSCSTYINIQWVVGELSTPYILGYFCLFCIMMRFWQLRHLNKAFFMGVYMVSILIAFSLKPYLSPYGTITMLDVGQGDAFVIELPFRKGVVMIDAAGPPAFISNADRTAEKVIIPYLKSRGIGRLHALILSHQDSDHSGSVPAIIRNIQTDQLVVGKFYPVIDQKIKVLRVGDGDRLSLGGQVFDVISPEMDYSDANDNSVVLYTEFGGLRWLFTGDISKQVEEHLMTAYPKMQVDVLKVAHHGSRTSTSERWVQKIHPVYAWISAGKNNRYGHPHPEVIGRLEQRDVLIYQTEKDGAVQYKFSESGGTFSRYLPYNASR</sequence>
<comment type="caution">
    <text evidence="8">The sequence shown here is derived from an EMBL/GenBank/DDBJ whole genome shotgun (WGS) entry which is preliminary data.</text>
</comment>
<organism evidence="8 9">
    <name type="scientific">Halobacillus yeomjeoni</name>
    <dbReference type="NCBI Taxonomy" id="311194"/>
    <lineage>
        <taxon>Bacteria</taxon>
        <taxon>Bacillati</taxon>
        <taxon>Bacillota</taxon>
        <taxon>Bacilli</taxon>
        <taxon>Bacillales</taxon>
        <taxon>Bacillaceae</taxon>
        <taxon>Halobacillus</taxon>
    </lineage>
</organism>
<proteinExistence type="predicted"/>
<evidence type="ECO:0000256" key="2">
    <source>
        <dbReference type="ARBA" id="ARBA00022475"/>
    </source>
</evidence>
<dbReference type="InterPro" id="IPR035681">
    <property type="entry name" value="ComA-like_MBL"/>
</dbReference>
<dbReference type="PANTHER" id="PTHR30619:SF1">
    <property type="entry name" value="RECOMBINATION PROTEIN 2"/>
    <property type="match status" value="1"/>
</dbReference>
<keyword evidence="3 6" id="KW-0812">Transmembrane</keyword>
<dbReference type="Pfam" id="PF03772">
    <property type="entry name" value="Competence"/>
    <property type="match status" value="1"/>
</dbReference>
<keyword evidence="2" id="KW-1003">Cell membrane</keyword>
<dbReference type="InterPro" id="IPR036866">
    <property type="entry name" value="RibonucZ/Hydroxyglut_hydro"/>
</dbReference>
<dbReference type="InterPro" id="IPR025405">
    <property type="entry name" value="DUF4131"/>
</dbReference>
<feature type="transmembrane region" description="Helical" evidence="6">
    <location>
        <begin position="353"/>
        <end position="375"/>
    </location>
</feature>
<gene>
    <name evidence="8" type="ORF">H0267_06875</name>
</gene>
<dbReference type="AlphaFoldDB" id="A0A931MV25"/>
<dbReference type="Proteomes" id="UP000614490">
    <property type="component" value="Unassembled WGS sequence"/>
</dbReference>
<evidence type="ECO:0000256" key="6">
    <source>
        <dbReference type="SAM" id="Phobius"/>
    </source>
</evidence>
<comment type="subcellular location">
    <subcellularLocation>
        <location evidence="1">Cell membrane</location>
        <topology evidence="1">Multi-pass membrane protein</topology>
    </subcellularLocation>
</comment>
<dbReference type="NCBIfam" id="TIGR00360">
    <property type="entry name" value="ComEC_N-term"/>
    <property type="match status" value="1"/>
</dbReference>
<evidence type="ECO:0000256" key="3">
    <source>
        <dbReference type="ARBA" id="ARBA00022692"/>
    </source>
</evidence>
<accession>A0A931MV25</accession>
<dbReference type="CDD" id="cd07731">
    <property type="entry name" value="ComA-like_MBL-fold"/>
    <property type="match status" value="1"/>
</dbReference>
<feature type="domain" description="Metallo-beta-lactamase" evidence="7">
    <location>
        <begin position="462"/>
        <end position="654"/>
    </location>
</feature>
<dbReference type="GO" id="GO:0030420">
    <property type="term" value="P:establishment of competence for transformation"/>
    <property type="evidence" value="ECO:0007669"/>
    <property type="project" value="InterPro"/>
</dbReference>
<evidence type="ECO:0000256" key="4">
    <source>
        <dbReference type="ARBA" id="ARBA00022989"/>
    </source>
</evidence>
<keyword evidence="9" id="KW-1185">Reference proteome</keyword>
<feature type="transmembrane region" description="Helical" evidence="6">
    <location>
        <begin position="185"/>
        <end position="204"/>
    </location>
</feature>